<dbReference type="InterPro" id="IPR016721">
    <property type="entry name" value="Bet3"/>
</dbReference>
<gene>
    <name evidence="9" type="primary">PARPA_13672.1 scaffold 47024</name>
</gene>
<keyword evidence="6 8" id="KW-0931">ER-Golgi transport</keyword>
<keyword evidence="7 8" id="KW-0333">Golgi apparatus</keyword>
<evidence type="ECO:0000313" key="10">
    <source>
        <dbReference type="Proteomes" id="UP000054107"/>
    </source>
</evidence>
<evidence type="ECO:0000256" key="1">
    <source>
        <dbReference type="ARBA" id="ARBA00004222"/>
    </source>
</evidence>
<evidence type="ECO:0000256" key="8">
    <source>
        <dbReference type="PIRNR" id="PIRNR018293"/>
    </source>
</evidence>
<comment type="similarity">
    <text evidence="3 8">Belongs to the TRAPP small subunits family. BET3 subfamily.</text>
</comment>
<dbReference type="STRING" id="35722.A0A0B7NPK5"/>
<reference evidence="9 10" key="1">
    <citation type="submission" date="2014-09" db="EMBL/GenBank/DDBJ databases">
        <authorList>
            <person name="Ellenberger Sabrina"/>
        </authorList>
    </citation>
    <scope>NUCLEOTIDE SEQUENCE [LARGE SCALE GENOMIC DNA]</scope>
    <source>
        <strain evidence="9 10">CBS 412.66</strain>
    </source>
</reference>
<dbReference type="EMBL" id="LN734024">
    <property type="protein sequence ID" value="CEP19357.1"/>
    <property type="molecule type" value="Genomic_DNA"/>
</dbReference>
<protein>
    <recommendedName>
        <fullName evidence="8">Trafficking protein particle complex subunit BET3</fullName>
    </recommendedName>
</protein>
<dbReference type="GO" id="GO:0005794">
    <property type="term" value="C:Golgi apparatus"/>
    <property type="evidence" value="ECO:0007669"/>
    <property type="project" value="UniProtKB-SubCell"/>
</dbReference>
<evidence type="ECO:0000256" key="7">
    <source>
        <dbReference type="ARBA" id="ARBA00023034"/>
    </source>
</evidence>
<evidence type="ECO:0000256" key="4">
    <source>
        <dbReference type="ARBA" id="ARBA00022448"/>
    </source>
</evidence>
<dbReference type="InterPro" id="IPR024096">
    <property type="entry name" value="NO_sig/Golgi_transp_ligand-bd"/>
</dbReference>
<evidence type="ECO:0000256" key="6">
    <source>
        <dbReference type="ARBA" id="ARBA00022892"/>
    </source>
</evidence>
<name>A0A0B7NPK5_9FUNG</name>
<keyword evidence="4 8" id="KW-0813">Transport</keyword>
<dbReference type="Pfam" id="PF04051">
    <property type="entry name" value="TRAPP"/>
    <property type="match status" value="1"/>
</dbReference>
<dbReference type="AlphaFoldDB" id="A0A0B7NPK5"/>
<dbReference type="PANTHER" id="PTHR13048">
    <property type="entry name" value="TRAFFICKING PROTEIN PARTICLE COMPLEX SUBUNIT 3"/>
    <property type="match status" value="1"/>
</dbReference>
<evidence type="ECO:0000256" key="2">
    <source>
        <dbReference type="ARBA" id="ARBA00004240"/>
    </source>
</evidence>
<sequence length="193" mass="21916">MSSTPAVKQYKALGEEVWKSKVDKINAELFTLTYGSMVVQLVKDFEDYGEVNKQLEKMGYNIGQRMIEDFLARSGIGRCSEFRDTAEAVSKVGFKMFLNITPLVTNWSSDNKEFSLVFDENPLTDFVELPDEALDGGLWYSNVYCGVLRGALEMVQMQVEAQFVSDTLRGDDTTEMRIKLVRYLEEEVPVGED</sequence>
<dbReference type="FunFam" id="3.30.1380.20:FF:000001">
    <property type="entry name" value="Trafficking protein particle complex subunit BET3"/>
    <property type="match status" value="1"/>
</dbReference>
<keyword evidence="5" id="KW-0256">Endoplasmic reticulum</keyword>
<evidence type="ECO:0000256" key="3">
    <source>
        <dbReference type="ARBA" id="ARBA00006218"/>
    </source>
</evidence>
<dbReference type="CDD" id="cd14942">
    <property type="entry name" value="TRAPPC3_bet3"/>
    <property type="match status" value="1"/>
</dbReference>
<organism evidence="9 10">
    <name type="scientific">Parasitella parasitica</name>
    <dbReference type="NCBI Taxonomy" id="35722"/>
    <lineage>
        <taxon>Eukaryota</taxon>
        <taxon>Fungi</taxon>
        <taxon>Fungi incertae sedis</taxon>
        <taxon>Mucoromycota</taxon>
        <taxon>Mucoromycotina</taxon>
        <taxon>Mucoromycetes</taxon>
        <taxon>Mucorales</taxon>
        <taxon>Mucorineae</taxon>
        <taxon>Mucoraceae</taxon>
        <taxon>Parasitella</taxon>
    </lineage>
</organism>
<accession>A0A0B7NPK5</accession>
<keyword evidence="10" id="KW-1185">Reference proteome</keyword>
<comment type="subcellular location">
    <subcellularLocation>
        <location evidence="2">Endoplasmic reticulum</location>
    </subcellularLocation>
    <subcellularLocation>
        <location evidence="1 8">Golgi apparatus</location>
        <location evidence="1 8">cis-Golgi network</location>
    </subcellularLocation>
</comment>
<dbReference type="GO" id="GO:0016236">
    <property type="term" value="P:macroautophagy"/>
    <property type="evidence" value="ECO:0007669"/>
    <property type="project" value="UniProtKB-ARBA"/>
</dbReference>
<dbReference type="Gene3D" id="3.30.1380.20">
    <property type="entry name" value="Trafficking protein particle complex subunit 3"/>
    <property type="match status" value="1"/>
</dbReference>
<dbReference type="OrthoDB" id="10262857at2759"/>
<dbReference type="GO" id="GO:0030008">
    <property type="term" value="C:TRAPP complex"/>
    <property type="evidence" value="ECO:0007669"/>
    <property type="project" value="InterPro"/>
</dbReference>
<dbReference type="PIRSF" id="PIRSF018293">
    <property type="entry name" value="TRAPP_I_complex_Bet3"/>
    <property type="match status" value="1"/>
</dbReference>
<dbReference type="Proteomes" id="UP000054107">
    <property type="component" value="Unassembled WGS sequence"/>
</dbReference>
<proteinExistence type="inferred from homology"/>
<dbReference type="GO" id="GO:0048193">
    <property type="term" value="P:Golgi vesicle transport"/>
    <property type="evidence" value="ECO:0007669"/>
    <property type="project" value="InterPro"/>
</dbReference>
<dbReference type="InterPro" id="IPR007194">
    <property type="entry name" value="TRAPP_component"/>
</dbReference>
<dbReference type="SUPFAM" id="SSF111126">
    <property type="entry name" value="Ligand-binding domain in the NO signalling and Golgi transport"/>
    <property type="match status" value="1"/>
</dbReference>
<evidence type="ECO:0000313" key="9">
    <source>
        <dbReference type="EMBL" id="CEP19357.1"/>
    </source>
</evidence>
<evidence type="ECO:0000256" key="5">
    <source>
        <dbReference type="ARBA" id="ARBA00022824"/>
    </source>
</evidence>
<dbReference type="GO" id="GO:0005783">
    <property type="term" value="C:endoplasmic reticulum"/>
    <property type="evidence" value="ECO:0007669"/>
    <property type="project" value="UniProtKB-SubCell"/>
</dbReference>